<proteinExistence type="predicted"/>
<dbReference type="Pfam" id="PF05721">
    <property type="entry name" value="PhyH"/>
    <property type="match status" value="1"/>
</dbReference>
<keyword evidence="1" id="KW-0223">Dioxygenase</keyword>
<organism evidence="1 2">
    <name type="scientific">Kitasatospora purpeofusca</name>
    <dbReference type="NCBI Taxonomy" id="67352"/>
    <lineage>
        <taxon>Bacteria</taxon>
        <taxon>Bacillati</taxon>
        <taxon>Actinomycetota</taxon>
        <taxon>Actinomycetes</taxon>
        <taxon>Kitasatosporales</taxon>
        <taxon>Streptomycetaceae</taxon>
        <taxon>Kitasatospora</taxon>
    </lineage>
</organism>
<dbReference type="PANTHER" id="PTHR20883:SF46">
    <property type="entry name" value="PHYTANOYL-COA HYDROXYLASE"/>
    <property type="match status" value="1"/>
</dbReference>
<keyword evidence="1" id="KW-0560">Oxidoreductase</keyword>
<dbReference type="RefSeq" id="WP_328953167.1">
    <property type="nucleotide sequence ID" value="NZ_CP108110.1"/>
</dbReference>
<accession>A0ABZ1TU21</accession>
<dbReference type="SUPFAM" id="SSF51197">
    <property type="entry name" value="Clavaminate synthase-like"/>
    <property type="match status" value="1"/>
</dbReference>
<evidence type="ECO:0000313" key="2">
    <source>
        <dbReference type="Proteomes" id="UP001432222"/>
    </source>
</evidence>
<reference evidence="1" key="1">
    <citation type="submission" date="2022-10" db="EMBL/GenBank/DDBJ databases">
        <title>The complete genomes of actinobacterial strains from the NBC collection.</title>
        <authorList>
            <person name="Joergensen T.S."/>
            <person name="Alvarez Arevalo M."/>
            <person name="Sterndorff E.B."/>
            <person name="Faurdal D."/>
            <person name="Vuksanovic O."/>
            <person name="Mourched A.-S."/>
            <person name="Charusanti P."/>
            <person name="Shaw S."/>
            <person name="Blin K."/>
            <person name="Weber T."/>
        </authorList>
    </citation>
    <scope>NUCLEOTIDE SEQUENCE</scope>
    <source>
        <strain evidence="1">NBC_00222</strain>
    </source>
</reference>
<dbReference type="InterPro" id="IPR008775">
    <property type="entry name" value="Phytyl_CoA_dOase-like"/>
</dbReference>
<gene>
    <name evidence="1" type="ORF">OHA16_03355</name>
</gene>
<name>A0ABZ1TU21_9ACTN</name>
<sequence>MTTAPEFHLTEAERALLPTPEEVAGYLEHGWYLSRRLFSDEELDTLQSATEHYYTGHRDRTLPVRPPRLASWEAADGPVQRHNDYVHYESDAIGAILRKPLLGAVAALLAEAEEIRVFQATLIYKPPVPGEPSNQVPWHFDKHYWQTSSSDRMLTAFLPFHDCSEENGTITMVDGSHRWKELSSGEDSTRHFAERDNSELDSILDANAEYNGTEVRKVPMAIPRGHVSFHHCRTYHGSGPNLASYPRRAVSLHLQDGGNAYQAATRPDGGPVVYNHDVLVRRTPDGRPDYADPDFCPTVWRGAR</sequence>
<dbReference type="GO" id="GO:0051213">
    <property type="term" value="F:dioxygenase activity"/>
    <property type="evidence" value="ECO:0007669"/>
    <property type="project" value="UniProtKB-KW"/>
</dbReference>
<dbReference type="EMBL" id="CP108110">
    <property type="protein sequence ID" value="WUQ82101.1"/>
    <property type="molecule type" value="Genomic_DNA"/>
</dbReference>
<dbReference type="Gene3D" id="2.60.120.620">
    <property type="entry name" value="q2cbj1_9rhob like domain"/>
    <property type="match status" value="1"/>
</dbReference>
<keyword evidence="2" id="KW-1185">Reference proteome</keyword>
<dbReference type="Proteomes" id="UP001432222">
    <property type="component" value="Chromosome"/>
</dbReference>
<dbReference type="PANTHER" id="PTHR20883">
    <property type="entry name" value="PHYTANOYL-COA DIOXYGENASE DOMAIN CONTAINING 1"/>
    <property type="match status" value="1"/>
</dbReference>
<protein>
    <submittedName>
        <fullName evidence="1">Phytanoyl-CoA dioxygenase family protein</fullName>
    </submittedName>
</protein>
<evidence type="ECO:0000313" key="1">
    <source>
        <dbReference type="EMBL" id="WUQ82101.1"/>
    </source>
</evidence>